<gene>
    <name evidence="1" type="ORF">MetMK1DRAFT_00013020</name>
</gene>
<dbReference type="EMBL" id="JH597761">
    <property type="protein sequence ID" value="EHP70799.1"/>
    <property type="molecule type" value="Genomic_DNA"/>
</dbReference>
<name>H2C3H8_9CREN</name>
<dbReference type="RefSeq" id="WP_009071634.1">
    <property type="nucleotide sequence ID" value="NZ_JH597761.1"/>
</dbReference>
<reference evidence="1 2" key="1">
    <citation type="submission" date="2012-01" db="EMBL/GenBank/DDBJ databases">
        <title>Improved High-Quality Draft sequence of Metallosphaera yellowstonensis MK1.</title>
        <authorList>
            <consortium name="US DOE Joint Genome Institute"/>
            <person name="Lucas S."/>
            <person name="Han J."/>
            <person name="Cheng J.-F."/>
            <person name="Goodwin L."/>
            <person name="Pitluck S."/>
            <person name="Peters L."/>
            <person name="Teshima H."/>
            <person name="Detter J.C."/>
            <person name="Han C."/>
            <person name="Tapia R."/>
            <person name="Land M."/>
            <person name="Hauser L."/>
            <person name="Kyrpides N."/>
            <person name="Kozubal M."/>
            <person name="Macur R.E."/>
            <person name="Jay Z."/>
            <person name="Inskeep W."/>
            <person name="Woyke T."/>
        </authorList>
    </citation>
    <scope>NUCLEOTIDE SEQUENCE [LARGE SCALE GENOMIC DNA]</scope>
    <source>
        <strain evidence="1 2">MK1</strain>
    </source>
</reference>
<dbReference type="HOGENOM" id="CLU_2802337_0_0_2"/>
<keyword evidence="2" id="KW-1185">Reference proteome</keyword>
<evidence type="ECO:0000313" key="2">
    <source>
        <dbReference type="Proteomes" id="UP000003980"/>
    </source>
</evidence>
<proteinExistence type="predicted"/>
<organism evidence="1 2">
    <name type="scientific">Metallosphaera yellowstonensis MK1</name>
    <dbReference type="NCBI Taxonomy" id="671065"/>
    <lineage>
        <taxon>Archaea</taxon>
        <taxon>Thermoproteota</taxon>
        <taxon>Thermoprotei</taxon>
        <taxon>Sulfolobales</taxon>
        <taxon>Sulfolobaceae</taxon>
        <taxon>Metallosphaera</taxon>
    </lineage>
</organism>
<dbReference type="Proteomes" id="UP000003980">
    <property type="component" value="Unassembled WGS sequence"/>
</dbReference>
<accession>H2C3H8</accession>
<protein>
    <submittedName>
        <fullName evidence="1">Uncharacterized protein</fullName>
    </submittedName>
</protein>
<evidence type="ECO:0000313" key="1">
    <source>
        <dbReference type="EMBL" id="EHP70799.1"/>
    </source>
</evidence>
<dbReference type="AlphaFoldDB" id="H2C3H8"/>
<sequence length="67" mass="7718">MFHVASGKRNYVSLVMALLWAMIDSRVQATALCTPCHVKECEGLGKRYFFSTYLDDRGEDILTTWDR</sequence>